<evidence type="ECO:0008006" key="4">
    <source>
        <dbReference type="Google" id="ProtNLM"/>
    </source>
</evidence>
<name>A0ABP8PU30_9GAMM</name>
<dbReference type="Proteomes" id="UP001501321">
    <property type="component" value="Unassembled WGS sequence"/>
</dbReference>
<keyword evidence="1" id="KW-1133">Transmembrane helix</keyword>
<keyword evidence="1" id="KW-0812">Transmembrane</keyword>
<keyword evidence="1" id="KW-0472">Membrane</keyword>
<organism evidence="2 3">
    <name type="scientific">Pseudaeromonas paramecii</name>
    <dbReference type="NCBI Taxonomy" id="2138166"/>
    <lineage>
        <taxon>Bacteria</taxon>
        <taxon>Pseudomonadati</taxon>
        <taxon>Pseudomonadota</taxon>
        <taxon>Gammaproteobacteria</taxon>
        <taxon>Aeromonadales</taxon>
        <taxon>Aeromonadaceae</taxon>
        <taxon>Pseudaeromonas</taxon>
    </lineage>
</organism>
<sequence length="90" mass="9656">MSSLTKWVLSVCGPIATRVLSQLGLSLVTYVGVDTAVNYCIDYIRNSYSGVSADVAVFLAMGGFNTALGIVCGGIVSHLTLMQFKRMKFK</sequence>
<evidence type="ECO:0000256" key="1">
    <source>
        <dbReference type="SAM" id="Phobius"/>
    </source>
</evidence>
<comment type="caution">
    <text evidence="2">The sequence shown here is derived from an EMBL/GenBank/DDBJ whole genome shotgun (WGS) entry which is preliminary data.</text>
</comment>
<feature type="transmembrane region" description="Helical" evidence="1">
    <location>
        <begin position="55"/>
        <end position="81"/>
    </location>
</feature>
<protein>
    <recommendedName>
        <fullName evidence="4">DUF2523 domain-containing protein</fullName>
    </recommendedName>
</protein>
<reference evidence="3" key="1">
    <citation type="journal article" date="2019" name="Int. J. Syst. Evol. Microbiol.">
        <title>The Global Catalogue of Microorganisms (GCM) 10K type strain sequencing project: providing services to taxonomists for standard genome sequencing and annotation.</title>
        <authorList>
            <consortium name="The Broad Institute Genomics Platform"/>
            <consortium name="The Broad Institute Genome Sequencing Center for Infectious Disease"/>
            <person name="Wu L."/>
            <person name="Ma J."/>
        </authorList>
    </citation>
    <scope>NUCLEOTIDE SEQUENCE [LARGE SCALE GENOMIC DNA]</scope>
    <source>
        <strain evidence="3">JCM 32226</strain>
    </source>
</reference>
<dbReference type="InterPro" id="IPR019670">
    <property type="entry name" value="DUF2523"/>
</dbReference>
<dbReference type="Pfam" id="PF10734">
    <property type="entry name" value="DUF2523"/>
    <property type="match status" value="1"/>
</dbReference>
<evidence type="ECO:0000313" key="3">
    <source>
        <dbReference type="Proteomes" id="UP001501321"/>
    </source>
</evidence>
<gene>
    <name evidence="2" type="ORF">GCM10023095_02120</name>
</gene>
<accession>A0ABP8PU30</accession>
<keyword evidence="3" id="KW-1185">Reference proteome</keyword>
<dbReference type="RefSeq" id="WP_345009185.1">
    <property type="nucleotide sequence ID" value="NZ_BAABFC010000001.1"/>
</dbReference>
<evidence type="ECO:0000313" key="2">
    <source>
        <dbReference type="EMBL" id="GAA4492871.1"/>
    </source>
</evidence>
<dbReference type="EMBL" id="BAABFC010000001">
    <property type="protein sequence ID" value="GAA4492871.1"/>
    <property type="molecule type" value="Genomic_DNA"/>
</dbReference>
<proteinExistence type="predicted"/>